<gene>
    <name evidence="1" type="ORF">BO79DRAFT_208130</name>
</gene>
<dbReference type="EMBL" id="KZ824542">
    <property type="protein sequence ID" value="RAK91313.1"/>
    <property type="molecule type" value="Genomic_DNA"/>
</dbReference>
<protein>
    <submittedName>
        <fullName evidence="1">Uncharacterized protein</fullName>
    </submittedName>
</protein>
<reference evidence="1" key="1">
    <citation type="submission" date="2018-02" db="EMBL/GenBank/DDBJ databases">
        <title>The genomes of Aspergillus section Nigri reveals drivers in fungal speciation.</title>
        <authorList>
            <consortium name="DOE Joint Genome Institute"/>
            <person name="Vesth T.C."/>
            <person name="Nybo J."/>
            <person name="Theobald S."/>
            <person name="Brandl J."/>
            <person name="Frisvad J.C."/>
            <person name="Nielsen K.F."/>
            <person name="Lyhne E.K."/>
            <person name="Kogle M.E."/>
            <person name="Kuo A."/>
            <person name="Riley R."/>
            <person name="Clum A."/>
            <person name="Nolan M."/>
            <person name="Lipzen A."/>
            <person name="Salamov A."/>
            <person name="Henrissat B."/>
            <person name="Wiebenga A."/>
            <person name="De vries R.P."/>
            <person name="Grigoriev I.V."/>
            <person name="Mortensen U.H."/>
            <person name="Andersen M.R."/>
            <person name="Baker S.E."/>
        </authorList>
    </citation>
    <scope>NUCLEOTIDE SEQUENCE</scope>
    <source>
        <strain evidence="1">CBS 115574</strain>
    </source>
</reference>
<accession>A0ACD1IMH0</accession>
<organism evidence="1 2">
    <name type="scientific">Aspergillus costaricaensis CBS 115574</name>
    <dbReference type="NCBI Taxonomy" id="1448317"/>
    <lineage>
        <taxon>Eukaryota</taxon>
        <taxon>Fungi</taxon>
        <taxon>Dikarya</taxon>
        <taxon>Ascomycota</taxon>
        <taxon>Pezizomycotina</taxon>
        <taxon>Eurotiomycetes</taxon>
        <taxon>Eurotiomycetidae</taxon>
        <taxon>Eurotiales</taxon>
        <taxon>Aspergillaceae</taxon>
        <taxon>Aspergillus</taxon>
        <taxon>Aspergillus subgen. Circumdati</taxon>
    </lineage>
</organism>
<evidence type="ECO:0000313" key="1">
    <source>
        <dbReference type="EMBL" id="RAK91313.1"/>
    </source>
</evidence>
<proteinExistence type="predicted"/>
<sequence length="77" mass="8510">MLISSFHPLGLPAAGLLASNFHCASPIDRAQQTREECGDRLRLYIMWNEAGGKGKKLLENWSRSREAGGLHPVKHPS</sequence>
<name>A0ACD1IMH0_9EURO</name>
<keyword evidence="2" id="KW-1185">Reference proteome</keyword>
<dbReference type="Proteomes" id="UP000249748">
    <property type="component" value="Unassembled WGS sequence"/>
</dbReference>
<evidence type="ECO:0000313" key="2">
    <source>
        <dbReference type="Proteomes" id="UP000249748"/>
    </source>
</evidence>